<sequence>MTVQLVYETHATTTDNEAGLATGWRPGELSEAGRRQARELGDRRRDDGIDAVFTSDLARAVDTARIAFAGTAVPLYEDARLRECDYGHFTGRPVAELAPRRSRHIAEPFLGGQSYRDVLRATAGFLRELSAERDGTRVLLVAHSANRWALACLLGGADLRDMVDEPPGWWRPGWEYTLPTGWTGGGFE</sequence>
<evidence type="ECO:0000313" key="3">
    <source>
        <dbReference type="Proteomes" id="UP000660265"/>
    </source>
</evidence>
<dbReference type="Pfam" id="PF00300">
    <property type="entry name" value="His_Phos_1"/>
    <property type="match status" value="1"/>
</dbReference>
<dbReference type="InterPro" id="IPR013078">
    <property type="entry name" value="His_Pase_superF_clade-1"/>
</dbReference>
<dbReference type="PANTHER" id="PTHR46517">
    <property type="entry name" value="FRUCTOSE-2,6-BISPHOSPHATASE TIGAR"/>
    <property type="match status" value="1"/>
</dbReference>
<dbReference type="CDD" id="cd07067">
    <property type="entry name" value="HP_PGM_like"/>
    <property type="match status" value="1"/>
</dbReference>
<accession>A0ABQ2E0K7</accession>
<dbReference type="Gene3D" id="3.40.50.1240">
    <property type="entry name" value="Phosphoglycerate mutase-like"/>
    <property type="match status" value="1"/>
</dbReference>
<evidence type="ECO:0008006" key="4">
    <source>
        <dbReference type="Google" id="ProtNLM"/>
    </source>
</evidence>
<dbReference type="PANTHER" id="PTHR46517:SF1">
    <property type="entry name" value="FRUCTOSE-2,6-BISPHOSPHATASE TIGAR"/>
    <property type="match status" value="1"/>
</dbReference>
<gene>
    <name evidence="2" type="ORF">GCM10011583_15540</name>
</gene>
<dbReference type="InterPro" id="IPR051695">
    <property type="entry name" value="Phosphoglycerate_Mutase"/>
</dbReference>
<protein>
    <recommendedName>
        <fullName evidence="4">Histidine phosphatase family protein</fullName>
    </recommendedName>
</protein>
<dbReference type="EMBL" id="BMMV01000004">
    <property type="protein sequence ID" value="GGJ84744.1"/>
    <property type="molecule type" value="Genomic_DNA"/>
</dbReference>
<keyword evidence="3" id="KW-1185">Reference proteome</keyword>
<name>A0ABQ2E0K7_9ACTN</name>
<evidence type="ECO:0000256" key="1">
    <source>
        <dbReference type="ARBA" id="ARBA00022801"/>
    </source>
</evidence>
<comment type="caution">
    <text evidence="2">The sequence shown here is derived from an EMBL/GenBank/DDBJ whole genome shotgun (WGS) entry which is preliminary data.</text>
</comment>
<dbReference type="SUPFAM" id="SSF53254">
    <property type="entry name" value="Phosphoglycerate mutase-like"/>
    <property type="match status" value="1"/>
</dbReference>
<proteinExistence type="predicted"/>
<dbReference type="InterPro" id="IPR029033">
    <property type="entry name" value="His_PPase_superfam"/>
</dbReference>
<dbReference type="Proteomes" id="UP000660265">
    <property type="component" value="Unassembled WGS sequence"/>
</dbReference>
<dbReference type="SMART" id="SM00855">
    <property type="entry name" value="PGAM"/>
    <property type="match status" value="1"/>
</dbReference>
<organism evidence="2 3">
    <name type="scientific">Streptomyces camponoticapitis</name>
    <dbReference type="NCBI Taxonomy" id="1616125"/>
    <lineage>
        <taxon>Bacteria</taxon>
        <taxon>Bacillati</taxon>
        <taxon>Actinomycetota</taxon>
        <taxon>Actinomycetes</taxon>
        <taxon>Kitasatosporales</taxon>
        <taxon>Streptomycetaceae</taxon>
        <taxon>Streptomyces</taxon>
    </lineage>
</organism>
<reference evidence="3" key="1">
    <citation type="journal article" date="2019" name="Int. J. Syst. Evol. Microbiol.">
        <title>The Global Catalogue of Microorganisms (GCM) 10K type strain sequencing project: providing services to taxonomists for standard genome sequencing and annotation.</title>
        <authorList>
            <consortium name="The Broad Institute Genomics Platform"/>
            <consortium name="The Broad Institute Genome Sequencing Center for Infectious Disease"/>
            <person name="Wu L."/>
            <person name="Ma J."/>
        </authorList>
    </citation>
    <scope>NUCLEOTIDE SEQUENCE [LARGE SCALE GENOMIC DNA]</scope>
    <source>
        <strain evidence="3">CGMCC 4.7275</strain>
    </source>
</reference>
<dbReference type="RefSeq" id="WP_189106580.1">
    <property type="nucleotide sequence ID" value="NZ_BMMV01000004.1"/>
</dbReference>
<keyword evidence="1" id="KW-0378">Hydrolase</keyword>
<evidence type="ECO:0000313" key="2">
    <source>
        <dbReference type="EMBL" id="GGJ84744.1"/>
    </source>
</evidence>